<keyword evidence="3" id="KW-0165">Cleavage on pair of basic residues</keyword>
<evidence type="ECO:0000256" key="4">
    <source>
        <dbReference type="ARBA" id="ARBA00022729"/>
    </source>
</evidence>
<comment type="subcellular location">
    <subcellularLocation>
        <location evidence="6">Secreted</location>
    </subcellularLocation>
</comment>
<proteinExistence type="inferred from homology"/>
<comment type="subunit">
    <text evidence="2">Heterodimer of a B chain and an A chain linked by two disulfide bonds.</text>
</comment>
<dbReference type="PROSITE" id="PS00262">
    <property type="entry name" value="INSULIN"/>
    <property type="match status" value="1"/>
</dbReference>
<accession>A0A6J2TDW1</accession>
<dbReference type="PIRSF" id="PIRSF018431">
    <property type="entry name" value="Molluscan_insulin_rel_peptide"/>
    <property type="match status" value="1"/>
</dbReference>
<evidence type="ECO:0000256" key="5">
    <source>
        <dbReference type="ARBA" id="ARBA00023157"/>
    </source>
</evidence>
<dbReference type="InterPro" id="IPR022353">
    <property type="entry name" value="Insulin_CS"/>
</dbReference>
<evidence type="ECO:0000256" key="1">
    <source>
        <dbReference type="ARBA" id="ARBA00009034"/>
    </source>
</evidence>
<dbReference type="Gene3D" id="1.10.100.10">
    <property type="entry name" value="Insulin-like"/>
    <property type="match status" value="1"/>
</dbReference>
<keyword evidence="4 7" id="KW-0732">Signal</keyword>
<evidence type="ECO:0000256" key="3">
    <source>
        <dbReference type="ARBA" id="ARBA00022685"/>
    </source>
</evidence>
<evidence type="ECO:0000259" key="8">
    <source>
        <dbReference type="SMART" id="SM00078"/>
    </source>
</evidence>
<dbReference type="GO" id="GO:0005179">
    <property type="term" value="F:hormone activity"/>
    <property type="evidence" value="ECO:0007669"/>
    <property type="project" value="InterPro"/>
</dbReference>
<dbReference type="Proteomes" id="UP000504634">
    <property type="component" value="Unplaced"/>
</dbReference>
<evidence type="ECO:0000256" key="6">
    <source>
        <dbReference type="RuleBase" id="RU000406"/>
    </source>
</evidence>
<dbReference type="PANTHER" id="PTHR13647:SF4">
    <property type="entry name" value="INSULIN-LIKE PEPTIDE 1-RELATED"/>
    <property type="match status" value="1"/>
</dbReference>
<keyword evidence="6" id="KW-0964">Secreted</keyword>
<evidence type="ECO:0000313" key="9">
    <source>
        <dbReference type="Proteomes" id="UP000504634"/>
    </source>
</evidence>
<dbReference type="AlphaFoldDB" id="A0A6J2TDW1"/>
<dbReference type="SMART" id="SM00078">
    <property type="entry name" value="IlGF"/>
    <property type="match status" value="1"/>
</dbReference>
<reference evidence="10" key="1">
    <citation type="submission" date="2025-08" db="UniProtKB">
        <authorList>
            <consortium name="RefSeq"/>
        </authorList>
    </citation>
    <scope>IDENTIFICATION</scope>
    <source>
        <strain evidence="10">11010-0011.00</strain>
        <tissue evidence="10">Whole body</tissue>
    </source>
</reference>
<dbReference type="GO" id="GO:0005576">
    <property type="term" value="C:extracellular region"/>
    <property type="evidence" value="ECO:0007669"/>
    <property type="project" value="UniProtKB-SubCell"/>
</dbReference>
<evidence type="ECO:0000256" key="7">
    <source>
        <dbReference type="SAM" id="SignalP"/>
    </source>
</evidence>
<name>A0A6J2TDW1_DROLE</name>
<dbReference type="InterPro" id="IPR022352">
    <property type="entry name" value="Ins/IGF/rlx"/>
</dbReference>
<dbReference type="GeneID" id="115623113"/>
<gene>
    <name evidence="10" type="primary">LOC115623113</name>
</gene>
<sequence>MTMMQKSTMRLALLLVLVTIYVTLLPHNILTEAAPSKRNRIQICGNQLSDTVTMICRGRFNSHRLLKRTSNLLDIFDYVDHLDEAEDDIESGNELALPDTENAWWQPHSRNSLVGTRRRVRGLADECCKKACSISEMKHYCLN</sequence>
<dbReference type="SUPFAM" id="SSF56994">
    <property type="entry name" value="Insulin-like"/>
    <property type="match status" value="1"/>
</dbReference>
<feature type="chain" id="PRO_5027050400" evidence="7">
    <location>
        <begin position="25"/>
        <end position="143"/>
    </location>
</feature>
<keyword evidence="9" id="KW-1185">Reference proteome</keyword>
<feature type="domain" description="Insulin-like" evidence="8">
    <location>
        <begin position="41"/>
        <end position="141"/>
    </location>
</feature>
<comment type="similarity">
    <text evidence="1 6">Belongs to the insulin family.</text>
</comment>
<protein>
    <submittedName>
        <fullName evidence="10">Probable insulin-like peptide 5</fullName>
    </submittedName>
</protein>
<dbReference type="InterPro" id="IPR016179">
    <property type="entry name" value="Insulin-like"/>
</dbReference>
<dbReference type="Pfam" id="PF00049">
    <property type="entry name" value="Insulin"/>
    <property type="match status" value="1"/>
</dbReference>
<keyword evidence="5" id="KW-1015">Disulfide bond</keyword>
<dbReference type="RefSeq" id="XP_030373182.1">
    <property type="nucleotide sequence ID" value="XM_030517322.1"/>
</dbReference>
<feature type="signal peptide" evidence="7">
    <location>
        <begin position="1"/>
        <end position="24"/>
    </location>
</feature>
<dbReference type="InterPro" id="IPR036438">
    <property type="entry name" value="Insulin-like_sf"/>
</dbReference>
<evidence type="ECO:0000313" key="10">
    <source>
        <dbReference type="RefSeq" id="XP_030373182.1"/>
    </source>
</evidence>
<dbReference type="OrthoDB" id="10019596at2759"/>
<evidence type="ECO:0000256" key="2">
    <source>
        <dbReference type="ARBA" id="ARBA00011207"/>
    </source>
</evidence>
<organism evidence="9 10">
    <name type="scientific">Drosophila lebanonensis</name>
    <name type="common">Fruit fly</name>
    <name type="synonym">Scaptodrosophila lebanonensis</name>
    <dbReference type="NCBI Taxonomy" id="7225"/>
    <lineage>
        <taxon>Eukaryota</taxon>
        <taxon>Metazoa</taxon>
        <taxon>Ecdysozoa</taxon>
        <taxon>Arthropoda</taxon>
        <taxon>Hexapoda</taxon>
        <taxon>Insecta</taxon>
        <taxon>Pterygota</taxon>
        <taxon>Neoptera</taxon>
        <taxon>Endopterygota</taxon>
        <taxon>Diptera</taxon>
        <taxon>Brachycera</taxon>
        <taxon>Muscomorpha</taxon>
        <taxon>Ephydroidea</taxon>
        <taxon>Drosophilidae</taxon>
        <taxon>Scaptodrosophila</taxon>
    </lineage>
</organism>
<dbReference type="PANTHER" id="PTHR13647">
    <property type="entry name" value="INSULIN-LIKE PEPTIDE 2-RELATED"/>
    <property type="match status" value="1"/>
</dbReference>
<dbReference type="PRINTS" id="PR00276">
    <property type="entry name" value="INSULINFAMLY"/>
</dbReference>